<dbReference type="Proteomes" id="UP000244727">
    <property type="component" value="Chromosome"/>
</dbReference>
<dbReference type="KEGG" id="harc:HARCEL1_10610"/>
<dbReference type="RefSeq" id="WP_108383317.1">
    <property type="nucleotide sequence ID" value="NZ_CP028858.1"/>
</dbReference>
<dbReference type="InterPro" id="IPR019278">
    <property type="entry name" value="DICT_dom"/>
</dbReference>
<reference evidence="2 3" key="1">
    <citation type="submission" date="2018-04" db="EMBL/GenBank/DDBJ databases">
        <title>Halococcoides cellulosivorans gen. nov., sp. nov., an extremely halophilic cellulose-utilizing haloarchaeon from hypersaline lakes.</title>
        <authorList>
            <person name="Sorokin D.Y."/>
            <person name="Toshchakov S.V."/>
            <person name="Samarov N.I."/>
            <person name="Korzhenkov A."/>
            <person name="Kublanov I.V."/>
        </authorList>
    </citation>
    <scope>NUCLEOTIDE SEQUENCE [LARGE SCALE GENOMIC DNA]</scope>
    <source>
        <strain evidence="2 3">HArcel1</strain>
    </source>
</reference>
<accession>A0A2R4X2W7</accession>
<feature type="domain" description="DICT" evidence="1">
    <location>
        <begin position="111"/>
        <end position="200"/>
    </location>
</feature>
<name>A0A2R4X2W7_9EURY</name>
<sequence length="251" mass="27811">MDPDESVPLDRIVEVVEGHGQTLTLFNADLSQDEEELIAAHFDVTTVAVEFGRTDTGQPRSFAVLHGEDGFVAACAIDDLIDAIDPAGPLLDADAIESDATDLLGAIDQSVFTDYGKRQLVLASRQVERAAWRARPTTLHVGFQQFSNLRTQVDLYRRLTEHVEVHLYGVPDWEPPLAVEPHGHRDPELERSWFVVLDDDRATAGTTLLLATQDGPDTFSGFWMSKDSIVERTLDRLRDRFPANAPFGTGD</sequence>
<gene>
    <name evidence="2" type="ORF">HARCEL1_10610</name>
</gene>
<dbReference type="AlphaFoldDB" id="A0A2R4X2W7"/>
<evidence type="ECO:0000313" key="3">
    <source>
        <dbReference type="Proteomes" id="UP000244727"/>
    </source>
</evidence>
<protein>
    <recommendedName>
        <fullName evidence="1">DICT domain-containing protein</fullName>
    </recommendedName>
</protein>
<proteinExistence type="predicted"/>
<evidence type="ECO:0000259" key="1">
    <source>
        <dbReference type="Pfam" id="PF10069"/>
    </source>
</evidence>
<dbReference type="EMBL" id="CP028858">
    <property type="protein sequence ID" value="AWB28124.1"/>
    <property type="molecule type" value="Genomic_DNA"/>
</dbReference>
<keyword evidence="3" id="KW-1185">Reference proteome</keyword>
<dbReference type="GeneID" id="36512963"/>
<dbReference type="Pfam" id="PF10069">
    <property type="entry name" value="DICT"/>
    <property type="match status" value="1"/>
</dbReference>
<organism evidence="2 3">
    <name type="scientific">Halococcoides cellulosivorans</name>
    <dbReference type="NCBI Taxonomy" id="1679096"/>
    <lineage>
        <taxon>Archaea</taxon>
        <taxon>Methanobacteriati</taxon>
        <taxon>Methanobacteriota</taxon>
        <taxon>Stenosarchaea group</taxon>
        <taxon>Halobacteria</taxon>
        <taxon>Halobacteriales</taxon>
        <taxon>Haloarculaceae</taxon>
        <taxon>Halococcoides</taxon>
    </lineage>
</organism>
<evidence type="ECO:0000313" key="2">
    <source>
        <dbReference type="EMBL" id="AWB28124.1"/>
    </source>
</evidence>